<dbReference type="Pfam" id="PF04836">
    <property type="entry name" value="IFRD_C"/>
    <property type="match status" value="1"/>
</dbReference>
<dbReference type="Gene3D" id="1.25.10.10">
    <property type="entry name" value="Leucine-rich Repeat Variant"/>
    <property type="match status" value="1"/>
</dbReference>
<evidence type="ECO:0000259" key="4">
    <source>
        <dbReference type="Pfam" id="PF05004"/>
    </source>
</evidence>
<feature type="region of interest" description="Disordered" evidence="2">
    <location>
        <begin position="1"/>
        <end position="27"/>
    </location>
</feature>
<dbReference type="AlphaFoldDB" id="A0ABC8UBR4"/>
<feature type="domain" description="Interferon-related developmental regulator N-terminal" evidence="4">
    <location>
        <begin position="23"/>
        <end position="330"/>
    </location>
</feature>
<dbReference type="InterPro" id="IPR007701">
    <property type="entry name" value="Interferon-rel_develop_reg_N"/>
</dbReference>
<dbReference type="InterPro" id="IPR011989">
    <property type="entry name" value="ARM-like"/>
</dbReference>
<evidence type="ECO:0000313" key="6">
    <source>
        <dbReference type="Proteomes" id="UP001642360"/>
    </source>
</evidence>
<organism evidence="5 6">
    <name type="scientific">Ilex paraguariensis</name>
    <name type="common">yerba mate</name>
    <dbReference type="NCBI Taxonomy" id="185542"/>
    <lineage>
        <taxon>Eukaryota</taxon>
        <taxon>Viridiplantae</taxon>
        <taxon>Streptophyta</taxon>
        <taxon>Embryophyta</taxon>
        <taxon>Tracheophyta</taxon>
        <taxon>Spermatophyta</taxon>
        <taxon>Magnoliopsida</taxon>
        <taxon>eudicotyledons</taxon>
        <taxon>Gunneridae</taxon>
        <taxon>Pentapetalae</taxon>
        <taxon>asterids</taxon>
        <taxon>campanulids</taxon>
        <taxon>Aquifoliales</taxon>
        <taxon>Aquifoliaceae</taxon>
        <taxon>Ilex</taxon>
    </lineage>
</organism>
<comment type="similarity">
    <text evidence="1">Belongs to the IFRD family.</text>
</comment>
<name>A0ABC8UBR4_9AQUA</name>
<gene>
    <name evidence="5" type="ORF">ILEXP_LOCUS48897</name>
</gene>
<evidence type="ECO:0000313" key="5">
    <source>
        <dbReference type="EMBL" id="CAK9178961.1"/>
    </source>
</evidence>
<feature type="domain" description="Interferon-related developmental regulator C-terminal" evidence="3">
    <location>
        <begin position="375"/>
        <end position="428"/>
    </location>
</feature>
<evidence type="ECO:0000256" key="2">
    <source>
        <dbReference type="SAM" id="MobiDB-lite"/>
    </source>
</evidence>
<dbReference type="Pfam" id="PF05004">
    <property type="entry name" value="IFRD"/>
    <property type="match status" value="1"/>
</dbReference>
<evidence type="ECO:0008006" key="7">
    <source>
        <dbReference type="Google" id="ProtNLM"/>
    </source>
</evidence>
<evidence type="ECO:0000256" key="1">
    <source>
        <dbReference type="ARBA" id="ARBA00008828"/>
    </source>
</evidence>
<protein>
    <recommendedName>
        <fullName evidence="7">Interferon-related developmental regulator 1</fullName>
    </recommendedName>
</protein>
<dbReference type="SUPFAM" id="SSF48371">
    <property type="entry name" value="ARM repeat"/>
    <property type="match status" value="1"/>
</dbReference>
<sequence>MGKRNSQRKNAAILDSDDTDSVSSSSTFRSDNVLVSGAEDVQLEKESILDQCLDALYEKRGSTREKALASIIEVFNRYLQHEFVEKNFATLLHQFLNSIKKGSAKEIALASHAIGLLALTTGPGDKAKEILEESVSPISQALKSLSETTKISSLLECLAIITFVGGEEAEETEKSMQIMWQVVHPKLSSNVVATKPSPVMITAVVSAWSFLLTTMDGWTLNSKSWQQSIYYFSTLLDKDDRSVRIAGGEALALIFEMGNLDKFCGEAKGSNDSSTIEGKNSQEFVHIQGLREKILNQVRNLSVEAGGKGSAKKDLNHQRNSFRDILELLEDGYSPDTSLKIGGELLSTTTWAQLIQLNFLKHFLGGGFVKHMQENEFLHDLFDFTPKSKLLLGTEGRISAIEKRLYKSPNSVLSKARTQFLNKQRTLSQDKNTGRFAVGLGEEEV</sequence>
<dbReference type="PANTHER" id="PTHR12354:SF1">
    <property type="entry name" value="INTERFERON-RELATED DEVELOPMENTAL REGULATOR 1"/>
    <property type="match status" value="1"/>
</dbReference>
<evidence type="ECO:0000259" key="3">
    <source>
        <dbReference type="Pfam" id="PF04836"/>
    </source>
</evidence>
<comment type="caution">
    <text evidence="5">The sequence shown here is derived from an EMBL/GenBank/DDBJ whole genome shotgun (WGS) entry which is preliminary data.</text>
</comment>
<reference evidence="5 6" key="1">
    <citation type="submission" date="2024-02" db="EMBL/GenBank/DDBJ databases">
        <authorList>
            <person name="Vignale AGUSTIN F."/>
            <person name="Sosa J E."/>
            <person name="Modenutti C."/>
        </authorList>
    </citation>
    <scope>NUCLEOTIDE SEQUENCE [LARGE SCALE GENOMIC DNA]</scope>
</reference>
<keyword evidence="6" id="KW-1185">Reference proteome</keyword>
<dbReference type="EMBL" id="CAUOFW020007370">
    <property type="protein sequence ID" value="CAK9178961.1"/>
    <property type="molecule type" value="Genomic_DNA"/>
</dbReference>
<dbReference type="InterPro" id="IPR016024">
    <property type="entry name" value="ARM-type_fold"/>
</dbReference>
<dbReference type="InterPro" id="IPR039777">
    <property type="entry name" value="IFRD"/>
</dbReference>
<dbReference type="Proteomes" id="UP001642360">
    <property type="component" value="Unassembled WGS sequence"/>
</dbReference>
<accession>A0ABC8UBR4</accession>
<dbReference type="PANTHER" id="PTHR12354">
    <property type="entry name" value="INTERFERON-RELATED DEVELOPMENTAL REGULATOR"/>
    <property type="match status" value="1"/>
</dbReference>
<dbReference type="InterPro" id="IPR006921">
    <property type="entry name" value="Interferon-rel_develop_reg_C"/>
</dbReference>
<proteinExistence type="inferred from homology"/>